<dbReference type="InterPro" id="IPR006439">
    <property type="entry name" value="HAD-SF_hydro_IA"/>
</dbReference>
<sequence length="217" mass="24877">MAFKGIFFDLDGTLINSIDDIADSVNTVLKKFGYPTHGREKYFKFVGNGMEKLVIRALPGDVSEETILSVYKETKAEYSRRWNKKTNPYPQIERLLEELQRKNILLGILSNKPHDFTKDVVKHFFPEFNFAFVQGAEEPFPHKPDPQLALHIANKLDLNPEEIIYVGDSDVDMQTAVNANFYPVGVSWGFRSKEELWENGAKVVVDKPLEILDLLEK</sequence>
<dbReference type="RefSeq" id="WP_207648373.1">
    <property type="nucleotide sequence ID" value="NZ_FOIF01000003.1"/>
</dbReference>
<dbReference type="InterPro" id="IPR023214">
    <property type="entry name" value="HAD_sf"/>
</dbReference>
<evidence type="ECO:0000313" key="1">
    <source>
        <dbReference type="EMBL" id="SES69420.1"/>
    </source>
</evidence>
<keyword evidence="2" id="KW-1185">Reference proteome</keyword>
<name>A0A1H9YK44_9FIRM</name>
<dbReference type="NCBIfam" id="TIGR01549">
    <property type="entry name" value="HAD-SF-IA-v1"/>
    <property type="match status" value="1"/>
</dbReference>
<dbReference type="GO" id="GO:0005829">
    <property type="term" value="C:cytosol"/>
    <property type="evidence" value="ECO:0007669"/>
    <property type="project" value="TreeGrafter"/>
</dbReference>
<organism evidence="1 2">
    <name type="scientific">Anaerobranca gottschalkii DSM 13577</name>
    <dbReference type="NCBI Taxonomy" id="1120990"/>
    <lineage>
        <taxon>Bacteria</taxon>
        <taxon>Bacillati</taxon>
        <taxon>Bacillota</taxon>
        <taxon>Clostridia</taxon>
        <taxon>Eubacteriales</taxon>
        <taxon>Proteinivoracaceae</taxon>
        <taxon>Anaerobranca</taxon>
    </lineage>
</organism>
<dbReference type="PANTHER" id="PTHR43434:SF1">
    <property type="entry name" value="PHOSPHOGLYCOLATE PHOSPHATASE"/>
    <property type="match status" value="1"/>
</dbReference>
<dbReference type="Gene3D" id="3.40.50.1000">
    <property type="entry name" value="HAD superfamily/HAD-like"/>
    <property type="match status" value="1"/>
</dbReference>
<dbReference type="SFLD" id="SFLDG01129">
    <property type="entry name" value="C1.5:_HAD__Beta-PGM__Phosphata"/>
    <property type="match status" value="1"/>
</dbReference>
<dbReference type="InterPro" id="IPR036412">
    <property type="entry name" value="HAD-like_sf"/>
</dbReference>
<dbReference type="AlphaFoldDB" id="A0A1H9YK44"/>
<accession>A0A1H9YK44</accession>
<reference evidence="2" key="1">
    <citation type="submission" date="2016-10" db="EMBL/GenBank/DDBJ databases">
        <authorList>
            <person name="Varghese N."/>
            <person name="Submissions S."/>
        </authorList>
    </citation>
    <scope>NUCLEOTIDE SEQUENCE [LARGE SCALE GENOMIC DNA]</scope>
    <source>
        <strain evidence="2">DSM 13577</strain>
    </source>
</reference>
<dbReference type="STRING" id="1120990.SAMN03080614_100387"/>
<dbReference type="GO" id="GO:0006281">
    <property type="term" value="P:DNA repair"/>
    <property type="evidence" value="ECO:0007669"/>
    <property type="project" value="TreeGrafter"/>
</dbReference>
<dbReference type="SFLD" id="SFLDG01135">
    <property type="entry name" value="C1.5.6:_HAD__Beta-PGM__Phospha"/>
    <property type="match status" value="1"/>
</dbReference>
<dbReference type="InterPro" id="IPR041492">
    <property type="entry name" value="HAD_2"/>
</dbReference>
<dbReference type="Proteomes" id="UP000243819">
    <property type="component" value="Unassembled WGS sequence"/>
</dbReference>
<dbReference type="InterPro" id="IPR050155">
    <property type="entry name" value="HAD-like_hydrolase_sf"/>
</dbReference>
<proteinExistence type="predicted"/>
<dbReference type="InterPro" id="IPR023198">
    <property type="entry name" value="PGP-like_dom2"/>
</dbReference>
<protein>
    <submittedName>
        <fullName evidence="1">Phosphoglycolate phosphatase</fullName>
    </submittedName>
</protein>
<gene>
    <name evidence="1" type="ORF">SAMN03080614_100387</name>
</gene>
<dbReference type="SUPFAM" id="SSF56784">
    <property type="entry name" value="HAD-like"/>
    <property type="match status" value="1"/>
</dbReference>
<dbReference type="PRINTS" id="PR00413">
    <property type="entry name" value="HADHALOGNASE"/>
</dbReference>
<dbReference type="SFLD" id="SFLDS00003">
    <property type="entry name" value="Haloacid_Dehalogenase"/>
    <property type="match status" value="1"/>
</dbReference>
<dbReference type="EMBL" id="FOIF01000003">
    <property type="protein sequence ID" value="SES69420.1"/>
    <property type="molecule type" value="Genomic_DNA"/>
</dbReference>
<dbReference type="GO" id="GO:0008967">
    <property type="term" value="F:phosphoglycolate phosphatase activity"/>
    <property type="evidence" value="ECO:0007669"/>
    <property type="project" value="TreeGrafter"/>
</dbReference>
<dbReference type="PANTHER" id="PTHR43434">
    <property type="entry name" value="PHOSPHOGLYCOLATE PHOSPHATASE"/>
    <property type="match status" value="1"/>
</dbReference>
<dbReference type="Pfam" id="PF13419">
    <property type="entry name" value="HAD_2"/>
    <property type="match status" value="1"/>
</dbReference>
<dbReference type="Gene3D" id="1.10.150.240">
    <property type="entry name" value="Putative phosphatase, domain 2"/>
    <property type="match status" value="1"/>
</dbReference>
<evidence type="ECO:0000313" key="2">
    <source>
        <dbReference type="Proteomes" id="UP000243819"/>
    </source>
</evidence>